<dbReference type="InterPro" id="IPR054216">
    <property type="entry name" value="DUF6930"/>
</dbReference>
<organism evidence="3 4">
    <name type="scientific">Turicibacter bilis</name>
    <dbReference type="NCBI Taxonomy" id="2735723"/>
    <lineage>
        <taxon>Bacteria</taxon>
        <taxon>Bacillati</taxon>
        <taxon>Bacillota</taxon>
        <taxon>Erysipelotrichia</taxon>
        <taxon>Erysipelotrichales</taxon>
        <taxon>Turicibacteraceae</taxon>
        <taxon>Turicibacter</taxon>
    </lineage>
</organism>
<dbReference type="Pfam" id="PF22007">
    <property type="entry name" value="DUF6930"/>
    <property type="match status" value="1"/>
</dbReference>
<feature type="domain" description="DUF7309" evidence="2">
    <location>
        <begin position="9"/>
        <end position="110"/>
    </location>
</feature>
<dbReference type="RefSeq" id="WP_212724668.1">
    <property type="nucleotide sequence ID" value="NZ_CP071250.1"/>
</dbReference>
<dbReference type="EMBL" id="CP071250">
    <property type="protein sequence ID" value="UUF09498.1"/>
    <property type="molecule type" value="Genomic_DNA"/>
</dbReference>
<evidence type="ECO:0000313" key="4">
    <source>
        <dbReference type="Proteomes" id="UP001058072"/>
    </source>
</evidence>
<dbReference type="Pfam" id="PF23988">
    <property type="entry name" value="DUF7309"/>
    <property type="match status" value="1"/>
</dbReference>
<evidence type="ECO:0000313" key="3">
    <source>
        <dbReference type="EMBL" id="UUF09498.1"/>
    </source>
</evidence>
<evidence type="ECO:0000259" key="2">
    <source>
        <dbReference type="Pfam" id="PF23988"/>
    </source>
</evidence>
<dbReference type="Proteomes" id="UP001058072">
    <property type="component" value="Chromosome"/>
</dbReference>
<protein>
    <submittedName>
        <fullName evidence="3">Uncharacterized protein</fullName>
    </submittedName>
</protein>
<gene>
    <name evidence="3" type="ORF">J0J70_05985</name>
</gene>
<proteinExistence type="predicted"/>
<feature type="domain" description="DUF6930" evidence="1">
    <location>
        <begin position="203"/>
        <end position="322"/>
    </location>
</feature>
<sequence length="452" mass="52130">MKATKLELKSLYEAADEFERLQPWEWISEYQLLVVEDPETHIMGFCCIIGNKSDERGLKVYLGIDGLRHYIEMLEFNQLTIEDETLDSLLSRETCLSVGFNRVSELRNREVVAQFRDCLAGFVPISLTGGWQCRFLTQALKQVGELAELVKETPSFMLEDDQVLMRLQDFEGNWKTLKISLSVFLEQMKETGARYENELAAYRISKLPSTNMVFEIAQFLMPRPIEEKGDSRAYYPMITAILEKETKQLVFAEMSSPSLESQETILSRFANTLIKDLEFKPQCLVTDCEAVLRQFKDFSDKTKIPLMKVSELEAATDFVCDLMKIEEQFDTSMKVDIEENIDLVLLTSRKICQNILECDALSRHLPEGVKRQFTNIVELFHVVMLGHFQELPDHWSVQNVERACKEILPGLLTEEELKIVPDILTHYLDVVGEAELIPNYLHLQKCVTESYS</sequence>
<name>A0A9Q9CJ51_9FIRM</name>
<dbReference type="AlphaFoldDB" id="A0A9Q9CJ51"/>
<evidence type="ECO:0000259" key="1">
    <source>
        <dbReference type="Pfam" id="PF22007"/>
    </source>
</evidence>
<reference evidence="3" key="1">
    <citation type="submission" date="2021-03" db="EMBL/GenBank/DDBJ databases">
        <title>Comparative Genomics and Metabolomics in the genus Turicibacter.</title>
        <authorList>
            <person name="Maki J."/>
            <person name="Looft T."/>
        </authorList>
    </citation>
    <scope>NUCLEOTIDE SEQUENCE</scope>
    <source>
        <strain evidence="3">ISU324</strain>
    </source>
</reference>
<accession>A0A9Q9CJ51</accession>
<dbReference type="InterPro" id="IPR055733">
    <property type="entry name" value="DUF7309"/>
</dbReference>